<sequence length="311" mass="34887">MENVSRVRAFSSPELLPLPTSSTDQGPEDYSLEGVATNVKLLLKLIQDHNEASTKDNDDRKMRRFAGMVSILDDVKFRIQKSQSGKKKAPQLRRCNTDLRRSQAPADKKPQESVGDEKERLKKQLNASMAARKSLEMMCSSLGKEKEIMAAEIARKVHELNEAEELVSDLKAQNETLMAKLQARAPQKKSSNSGGEAQGNAALQERNRTLSEQLLKSLDSCRSLKRKYKVAKEENRAICATMDVIKIEVGAGLEKIRSFRSRVAISKDIEEEISELEQMFEGFEMKISKHRDIECAKPKAAINTSKPPVLE</sequence>
<dbReference type="EMBL" id="CM009300">
    <property type="protein sequence ID" value="PNT12554.2"/>
    <property type="molecule type" value="Genomic_DNA"/>
</dbReference>
<dbReference type="AlphaFoldDB" id="A0A2K1YHP9"/>
<reference evidence="2 3" key="1">
    <citation type="journal article" date="2006" name="Science">
        <title>The genome of black cottonwood, Populus trichocarpa (Torr. &amp; Gray).</title>
        <authorList>
            <person name="Tuskan G.A."/>
            <person name="Difazio S."/>
            <person name="Jansson S."/>
            <person name="Bohlmann J."/>
            <person name="Grigoriev I."/>
            <person name="Hellsten U."/>
            <person name="Putnam N."/>
            <person name="Ralph S."/>
            <person name="Rombauts S."/>
            <person name="Salamov A."/>
            <person name="Schein J."/>
            <person name="Sterck L."/>
            <person name="Aerts A."/>
            <person name="Bhalerao R.R."/>
            <person name="Bhalerao R.P."/>
            <person name="Blaudez D."/>
            <person name="Boerjan W."/>
            <person name="Brun A."/>
            <person name="Brunner A."/>
            <person name="Busov V."/>
            <person name="Campbell M."/>
            <person name="Carlson J."/>
            <person name="Chalot M."/>
            <person name="Chapman J."/>
            <person name="Chen G.L."/>
            <person name="Cooper D."/>
            <person name="Coutinho P.M."/>
            <person name="Couturier J."/>
            <person name="Covert S."/>
            <person name="Cronk Q."/>
            <person name="Cunningham R."/>
            <person name="Davis J."/>
            <person name="Degroeve S."/>
            <person name="Dejardin A."/>
            <person name="Depamphilis C."/>
            <person name="Detter J."/>
            <person name="Dirks B."/>
            <person name="Dubchak I."/>
            <person name="Duplessis S."/>
            <person name="Ehlting J."/>
            <person name="Ellis B."/>
            <person name="Gendler K."/>
            <person name="Goodstein D."/>
            <person name="Gribskov M."/>
            <person name="Grimwood J."/>
            <person name="Groover A."/>
            <person name="Gunter L."/>
            <person name="Hamberger B."/>
            <person name="Heinze B."/>
            <person name="Helariutta Y."/>
            <person name="Henrissat B."/>
            <person name="Holligan D."/>
            <person name="Holt R."/>
            <person name="Huang W."/>
            <person name="Islam-Faridi N."/>
            <person name="Jones S."/>
            <person name="Jones-Rhoades M."/>
            <person name="Jorgensen R."/>
            <person name="Joshi C."/>
            <person name="Kangasjarvi J."/>
            <person name="Karlsson J."/>
            <person name="Kelleher C."/>
            <person name="Kirkpatrick R."/>
            <person name="Kirst M."/>
            <person name="Kohler A."/>
            <person name="Kalluri U."/>
            <person name="Larimer F."/>
            <person name="Leebens-Mack J."/>
            <person name="Leple J.C."/>
            <person name="Locascio P."/>
            <person name="Lou Y."/>
            <person name="Lucas S."/>
            <person name="Martin F."/>
            <person name="Montanini B."/>
            <person name="Napoli C."/>
            <person name="Nelson D.R."/>
            <person name="Nelson C."/>
            <person name="Nieminen K."/>
            <person name="Nilsson O."/>
            <person name="Pereda V."/>
            <person name="Peter G."/>
            <person name="Philippe R."/>
            <person name="Pilate G."/>
            <person name="Poliakov A."/>
            <person name="Razumovskaya J."/>
            <person name="Richardson P."/>
            <person name="Rinaldi C."/>
            <person name="Ritland K."/>
            <person name="Rouze P."/>
            <person name="Ryaboy D."/>
            <person name="Schmutz J."/>
            <person name="Schrader J."/>
            <person name="Segerman B."/>
            <person name="Shin H."/>
            <person name="Siddiqui A."/>
            <person name="Sterky F."/>
            <person name="Terry A."/>
            <person name="Tsai C.J."/>
            <person name="Uberbacher E."/>
            <person name="Unneberg P."/>
            <person name="Vahala J."/>
            <person name="Wall K."/>
            <person name="Wessler S."/>
            <person name="Yang G."/>
            <person name="Yin T."/>
            <person name="Douglas C."/>
            <person name="Marra M."/>
            <person name="Sandberg G."/>
            <person name="Van de Peer Y."/>
            <person name="Rokhsar D."/>
        </authorList>
    </citation>
    <scope>NUCLEOTIDE SEQUENCE [LARGE SCALE GENOMIC DNA]</scope>
    <source>
        <strain evidence="3">cv. Nisqually</strain>
    </source>
</reference>
<dbReference type="Proteomes" id="UP000006729">
    <property type="component" value="Chromosome 11"/>
</dbReference>
<dbReference type="STRING" id="3694.A0A2K1YHP9"/>
<evidence type="ECO:0000313" key="3">
    <source>
        <dbReference type="Proteomes" id="UP000006729"/>
    </source>
</evidence>
<feature type="region of interest" description="Disordered" evidence="1">
    <location>
        <begin position="1"/>
        <end position="31"/>
    </location>
</feature>
<accession>A0A2K1YHP9</accession>
<keyword evidence="3" id="KW-1185">Reference proteome</keyword>
<feature type="region of interest" description="Disordered" evidence="1">
    <location>
        <begin position="80"/>
        <end position="120"/>
    </location>
</feature>
<dbReference type="PANTHER" id="PTHR38378">
    <property type="entry name" value="MYOSIN HEAVY CHAIN-LIKE PROTEIN"/>
    <property type="match status" value="1"/>
</dbReference>
<protein>
    <submittedName>
        <fullName evidence="2">Uncharacterized protein</fullName>
    </submittedName>
</protein>
<dbReference type="PANTHER" id="PTHR38378:SF3">
    <property type="entry name" value="MYOSIN HEAVY CHAIN-LIKE PROTEIN"/>
    <property type="match status" value="1"/>
</dbReference>
<feature type="compositionally biased region" description="Basic and acidic residues" evidence="1">
    <location>
        <begin position="95"/>
        <end position="120"/>
    </location>
</feature>
<proteinExistence type="predicted"/>
<feature type="region of interest" description="Disordered" evidence="1">
    <location>
        <begin position="181"/>
        <end position="202"/>
    </location>
</feature>
<gene>
    <name evidence="2" type="ORF">POPTR_011G091700</name>
</gene>
<organism evidence="2 3">
    <name type="scientific">Populus trichocarpa</name>
    <name type="common">Western balsam poplar</name>
    <name type="synonym">Populus balsamifera subsp. trichocarpa</name>
    <dbReference type="NCBI Taxonomy" id="3694"/>
    <lineage>
        <taxon>Eukaryota</taxon>
        <taxon>Viridiplantae</taxon>
        <taxon>Streptophyta</taxon>
        <taxon>Embryophyta</taxon>
        <taxon>Tracheophyta</taxon>
        <taxon>Spermatophyta</taxon>
        <taxon>Magnoliopsida</taxon>
        <taxon>eudicotyledons</taxon>
        <taxon>Gunneridae</taxon>
        <taxon>Pentapetalae</taxon>
        <taxon>rosids</taxon>
        <taxon>fabids</taxon>
        <taxon>Malpighiales</taxon>
        <taxon>Salicaceae</taxon>
        <taxon>Saliceae</taxon>
        <taxon>Populus</taxon>
    </lineage>
</organism>
<evidence type="ECO:0000256" key="1">
    <source>
        <dbReference type="SAM" id="MobiDB-lite"/>
    </source>
</evidence>
<dbReference type="InParanoid" id="A0A2K1YHP9"/>
<name>A0A2K1YHP9_POPTR</name>
<evidence type="ECO:0000313" key="2">
    <source>
        <dbReference type="EMBL" id="PNT12554.2"/>
    </source>
</evidence>
<feature type="compositionally biased region" description="Low complexity" evidence="1">
    <location>
        <begin position="11"/>
        <end position="23"/>
    </location>
</feature>